<dbReference type="InterPro" id="IPR011042">
    <property type="entry name" value="6-blade_b-propeller_TolB-like"/>
</dbReference>
<gene>
    <name evidence="2" type="ORF">SAMN04488069_101156</name>
</gene>
<dbReference type="NCBIfam" id="TIGR04183">
    <property type="entry name" value="Por_Secre_tail"/>
    <property type="match status" value="1"/>
</dbReference>
<reference evidence="3" key="1">
    <citation type="submission" date="2016-10" db="EMBL/GenBank/DDBJ databases">
        <authorList>
            <person name="Varghese N."/>
            <person name="Submissions S."/>
        </authorList>
    </citation>
    <scope>NUCLEOTIDE SEQUENCE [LARGE SCALE GENOMIC DNA]</scope>
    <source>
        <strain evidence="3">CGMCC 1.8975</strain>
    </source>
</reference>
<sequence length="557" mass="57034">MQTATLTHYLASALTGLLLAATTAAAQTTPPPAWTFVRAVSAGPNLLTQAGAHVSAVQADGTFYAVGSFTGTTSVGGFPLVAKGSSDGYVARYTEEGNVLWVRQLGSAGMDAGRGVAVDAAGNAYVTGQFVGAVDLGNGLALNDRGTTQSKTFCIRYSPNGVAQWVQQSNDLNYSEGSGIGVDASGHVYLTGIMTGFFVLGSSVLNLPDNFTSNTAYLARLSAATGQVEALTAAFSYGSGSNFAPLLAVAPGGTRVYLLPHFESRLLLPGGNTLSSAGNLDVGVLAYTATGQLEWARQLGSPQRDEAAQATTDAAGNLYVVGHSLGSVRAGLFTLPNNSGTDGYLLKYDLSGEVQWAQPVNSPGNDQLQSVAVTPNGAAYVTGSFEQTLTIGTQRLTSAGQRDVLVAAYSPTGQPRWAQQAGGPGPDYGSYLGLGFNGSLNLVGSYSAPATFGQQVLTAPAPNGTFVALLGGVVLGTNSARPLALALAPNPATSRVRLIGLPAAQPVQVFDPLGRLVRTATLAPDASFSVQGLAPGLYLVRAVDAQNRAYAGRLVVE</sequence>
<dbReference type="STRING" id="651662.SAMN04488069_101156"/>
<evidence type="ECO:0000313" key="2">
    <source>
        <dbReference type="EMBL" id="SDX36765.1"/>
    </source>
</evidence>
<proteinExistence type="predicted"/>
<keyword evidence="1" id="KW-0732">Signal</keyword>
<feature type="chain" id="PRO_5011793726" evidence="1">
    <location>
        <begin position="27"/>
        <end position="557"/>
    </location>
</feature>
<dbReference type="RefSeq" id="WP_092736872.1">
    <property type="nucleotide sequence ID" value="NZ_FNOV01000001.1"/>
</dbReference>
<evidence type="ECO:0000256" key="1">
    <source>
        <dbReference type="SAM" id="SignalP"/>
    </source>
</evidence>
<protein>
    <submittedName>
        <fullName evidence="2">Por secretion system C-terminal sorting domain-containing protein</fullName>
    </submittedName>
</protein>
<dbReference type="InterPro" id="IPR052918">
    <property type="entry name" value="Motility_Chemotaxis_Reg"/>
</dbReference>
<dbReference type="AlphaFoldDB" id="A0A1H3B4P4"/>
<dbReference type="SUPFAM" id="SSF63829">
    <property type="entry name" value="Calcium-dependent phosphotriesterase"/>
    <property type="match status" value="1"/>
</dbReference>
<dbReference type="Pfam" id="PF06739">
    <property type="entry name" value="SBBP"/>
    <property type="match status" value="1"/>
</dbReference>
<dbReference type="PANTHER" id="PTHR35580">
    <property type="entry name" value="CELL SURFACE GLYCOPROTEIN (S-LAYER PROTEIN)-LIKE PROTEIN"/>
    <property type="match status" value="1"/>
</dbReference>
<dbReference type="Proteomes" id="UP000199249">
    <property type="component" value="Unassembled WGS sequence"/>
</dbReference>
<dbReference type="Gene3D" id="2.120.10.30">
    <property type="entry name" value="TolB, C-terminal domain"/>
    <property type="match status" value="1"/>
</dbReference>
<name>A0A1H3B4P4_9BACT</name>
<dbReference type="OrthoDB" id="610424at2"/>
<keyword evidence="3" id="KW-1185">Reference proteome</keyword>
<evidence type="ECO:0000313" key="3">
    <source>
        <dbReference type="Proteomes" id="UP000199249"/>
    </source>
</evidence>
<organism evidence="2 3">
    <name type="scientific">Hymenobacter psychrophilus</name>
    <dbReference type="NCBI Taxonomy" id="651662"/>
    <lineage>
        <taxon>Bacteria</taxon>
        <taxon>Pseudomonadati</taxon>
        <taxon>Bacteroidota</taxon>
        <taxon>Cytophagia</taxon>
        <taxon>Cytophagales</taxon>
        <taxon>Hymenobacteraceae</taxon>
        <taxon>Hymenobacter</taxon>
    </lineage>
</organism>
<feature type="signal peptide" evidence="1">
    <location>
        <begin position="1"/>
        <end position="26"/>
    </location>
</feature>
<dbReference type="InterPro" id="IPR010620">
    <property type="entry name" value="SBBP_repeat"/>
</dbReference>
<dbReference type="PANTHER" id="PTHR35580:SF1">
    <property type="entry name" value="PHYTASE-LIKE DOMAIN-CONTAINING PROTEIN"/>
    <property type="match status" value="1"/>
</dbReference>
<dbReference type="InterPro" id="IPR026444">
    <property type="entry name" value="Secre_tail"/>
</dbReference>
<accession>A0A1H3B4P4</accession>
<dbReference type="EMBL" id="FNOV01000001">
    <property type="protein sequence ID" value="SDX36765.1"/>
    <property type="molecule type" value="Genomic_DNA"/>
</dbReference>